<gene>
    <name evidence="2" type="ORF">PQO03_18690</name>
</gene>
<dbReference type="InterPro" id="IPR009061">
    <property type="entry name" value="DNA-bd_dom_put_sf"/>
</dbReference>
<protein>
    <submittedName>
        <fullName evidence="2">Helix-turn-helix domain-containing protein</fullName>
    </submittedName>
</protein>
<dbReference type="RefSeq" id="WP_274152499.1">
    <property type="nucleotide sequence ID" value="NZ_CP117812.1"/>
</dbReference>
<dbReference type="Pfam" id="PF12728">
    <property type="entry name" value="HTH_17"/>
    <property type="match status" value="1"/>
</dbReference>
<evidence type="ECO:0000313" key="3">
    <source>
        <dbReference type="Proteomes" id="UP001214250"/>
    </source>
</evidence>
<dbReference type="InterPro" id="IPR010093">
    <property type="entry name" value="SinI_DNA-bd"/>
</dbReference>
<evidence type="ECO:0000259" key="1">
    <source>
        <dbReference type="Pfam" id="PF12728"/>
    </source>
</evidence>
<dbReference type="Proteomes" id="UP001214250">
    <property type="component" value="Chromosome 2"/>
</dbReference>
<dbReference type="NCBIfam" id="TIGR01764">
    <property type="entry name" value="excise"/>
    <property type="match status" value="1"/>
</dbReference>
<dbReference type="SUPFAM" id="SSF46955">
    <property type="entry name" value="Putative DNA-binding domain"/>
    <property type="match status" value="1"/>
</dbReference>
<reference evidence="2 3" key="1">
    <citation type="submission" date="2023-02" db="EMBL/GenBank/DDBJ databases">
        <title>Genome sequence of Lentisphaera profundi SAORIC-696.</title>
        <authorList>
            <person name="Kim e."/>
            <person name="Cho J.-C."/>
            <person name="Choi A."/>
            <person name="Kang I."/>
        </authorList>
    </citation>
    <scope>NUCLEOTIDE SEQUENCE [LARGE SCALE GENOMIC DNA]</scope>
    <source>
        <strain evidence="2 3">SAORIC-696</strain>
    </source>
</reference>
<dbReference type="EMBL" id="CP117812">
    <property type="protein sequence ID" value="WDE97856.1"/>
    <property type="molecule type" value="Genomic_DNA"/>
</dbReference>
<keyword evidence="3" id="KW-1185">Reference proteome</keyword>
<dbReference type="InterPro" id="IPR041657">
    <property type="entry name" value="HTH_17"/>
</dbReference>
<sequence length="87" mass="9947">MNKSQAFETAKNILKDHIPNLTLQKLSILESNETSNFEQFYKIKEVADKLHCSSRHVWNLIERGEVGAVKIGGITRIKHSEIERLTA</sequence>
<proteinExistence type="predicted"/>
<evidence type="ECO:0000313" key="2">
    <source>
        <dbReference type="EMBL" id="WDE97856.1"/>
    </source>
</evidence>
<organism evidence="2 3">
    <name type="scientific">Lentisphaera profundi</name>
    <dbReference type="NCBI Taxonomy" id="1658616"/>
    <lineage>
        <taxon>Bacteria</taxon>
        <taxon>Pseudomonadati</taxon>
        <taxon>Lentisphaerota</taxon>
        <taxon>Lentisphaeria</taxon>
        <taxon>Lentisphaerales</taxon>
        <taxon>Lentisphaeraceae</taxon>
        <taxon>Lentisphaera</taxon>
    </lineage>
</organism>
<name>A0ABY7VYI8_9BACT</name>
<feature type="domain" description="Helix-turn-helix" evidence="1">
    <location>
        <begin position="40"/>
        <end position="85"/>
    </location>
</feature>
<accession>A0ABY7VYI8</accession>